<dbReference type="Proteomes" id="UP001165641">
    <property type="component" value="Unassembled WGS sequence"/>
</dbReference>
<dbReference type="SUPFAM" id="SSF46689">
    <property type="entry name" value="Homeodomain-like"/>
    <property type="match status" value="1"/>
</dbReference>
<protein>
    <submittedName>
        <fullName evidence="6">TetR/AcrR family transcriptional regulator</fullName>
    </submittedName>
</protein>
<feature type="domain" description="HTH tetR-type" evidence="5">
    <location>
        <begin position="10"/>
        <end position="70"/>
    </location>
</feature>
<dbReference type="RefSeq" id="WP_271887237.1">
    <property type="nucleotide sequence ID" value="NZ_JAQBIE010000001.1"/>
</dbReference>
<dbReference type="InterPro" id="IPR050109">
    <property type="entry name" value="HTH-type_TetR-like_transc_reg"/>
</dbReference>
<dbReference type="Gene3D" id="1.10.357.10">
    <property type="entry name" value="Tetracycline Repressor, domain 2"/>
    <property type="match status" value="1"/>
</dbReference>
<comment type="caution">
    <text evidence="6">The sequence shown here is derived from an EMBL/GenBank/DDBJ whole genome shotgun (WGS) entry which is preliminary data.</text>
</comment>
<organism evidence="6 7">
    <name type="scientific">Paracoccus onchidii</name>
    <dbReference type="NCBI Taxonomy" id="3017813"/>
    <lineage>
        <taxon>Bacteria</taxon>
        <taxon>Pseudomonadati</taxon>
        <taxon>Pseudomonadota</taxon>
        <taxon>Alphaproteobacteria</taxon>
        <taxon>Rhodobacterales</taxon>
        <taxon>Paracoccaceae</taxon>
        <taxon>Paracoccus</taxon>
    </lineage>
</organism>
<proteinExistence type="predicted"/>
<evidence type="ECO:0000256" key="3">
    <source>
        <dbReference type="ARBA" id="ARBA00023163"/>
    </source>
</evidence>
<evidence type="ECO:0000256" key="2">
    <source>
        <dbReference type="ARBA" id="ARBA00023125"/>
    </source>
</evidence>
<dbReference type="SUPFAM" id="SSF48498">
    <property type="entry name" value="Tetracyclin repressor-like, C-terminal domain"/>
    <property type="match status" value="1"/>
</dbReference>
<sequence length="199" mass="22213">MTPKKPHHHGNLQEALIDAGLALLAESGQAGLTLRKTAARAGVSHSAPAHHFDGLRGLLNAIAKRGFEMLLDYLRNVEHQNGNHDQPDPFKRLMVRVHAYLDFCDRNEPLFRLMFTEASYDDPELQKIALNCYQVLRDSCRPFTEGRNALEVEHAVWTMAHGFAVLGMNSPRPNAPAPNPPCEDMMRMLLLGPSNDTPD</sequence>
<dbReference type="Pfam" id="PF00440">
    <property type="entry name" value="TetR_N"/>
    <property type="match status" value="1"/>
</dbReference>
<dbReference type="InterPro" id="IPR036271">
    <property type="entry name" value="Tet_transcr_reg_TetR-rel_C_sf"/>
</dbReference>
<dbReference type="EMBL" id="JAQBIE010000001">
    <property type="protein sequence ID" value="MDB6176108.1"/>
    <property type="molecule type" value="Genomic_DNA"/>
</dbReference>
<name>A0ABT4ZAY7_9RHOB</name>
<reference evidence="6" key="1">
    <citation type="submission" date="2022-12" db="EMBL/GenBank/DDBJ databases">
        <title>Paracoccus onchidii sp. nov., isolated from a marine invertebrate from the South China Sea.</title>
        <authorList>
            <person name="Xu S."/>
            <person name="Liu Z."/>
            <person name="Xu Y."/>
        </authorList>
    </citation>
    <scope>NUCLEOTIDE SEQUENCE</scope>
    <source>
        <strain evidence="6">Z330</strain>
    </source>
</reference>
<dbReference type="InterPro" id="IPR025996">
    <property type="entry name" value="MT1864/Rv1816-like_C"/>
</dbReference>
<keyword evidence="1" id="KW-0805">Transcription regulation</keyword>
<dbReference type="PANTHER" id="PTHR30055">
    <property type="entry name" value="HTH-TYPE TRANSCRIPTIONAL REGULATOR RUTR"/>
    <property type="match status" value="1"/>
</dbReference>
<evidence type="ECO:0000259" key="5">
    <source>
        <dbReference type="PROSITE" id="PS50977"/>
    </source>
</evidence>
<evidence type="ECO:0000313" key="6">
    <source>
        <dbReference type="EMBL" id="MDB6176108.1"/>
    </source>
</evidence>
<dbReference type="Pfam" id="PF13305">
    <property type="entry name" value="TetR_C_33"/>
    <property type="match status" value="1"/>
</dbReference>
<evidence type="ECO:0000313" key="7">
    <source>
        <dbReference type="Proteomes" id="UP001165641"/>
    </source>
</evidence>
<feature type="DNA-binding region" description="H-T-H motif" evidence="4">
    <location>
        <begin position="33"/>
        <end position="52"/>
    </location>
</feature>
<dbReference type="PROSITE" id="PS50977">
    <property type="entry name" value="HTH_TETR_2"/>
    <property type="match status" value="1"/>
</dbReference>
<dbReference type="InterPro" id="IPR001647">
    <property type="entry name" value="HTH_TetR"/>
</dbReference>
<evidence type="ECO:0000256" key="4">
    <source>
        <dbReference type="PROSITE-ProRule" id="PRU00335"/>
    </source>
</evidence>
<gene>
    <name evidence="6" type="ORF">PAF17_01130</name>
</gene>
<dbReference type="PANTHER" id="PTHR30055:SF220">
    <property type="entry name" value="TETR-FAMILY REGULATORY PROTEIN"/>
    <property type="match status" value="1"/>
</dbReference>
<dbReference type="InterPro" id="IPR009057">
    <property type="entry name" value="Homeodomain-like_sf"/>
</dbReference>
<evidence type="ECO:0000256" key="1">
    <source>
        <dbReference type="ARBA" id="ARBA00023015"/>
    </source>
</evidence>
<accession>A0ABT4ZAY7</accession>
<keyword evidence="2 4" id="KW-0238">DNA-binding</keyword>
<keyword evidence="3" id="KW-0804">Transcription</keyword>
<keyword evidence="7" id="KW-1185">Reference proteome</keyword>